<comment type="subcellular location">
    <subcellularLocation>
        <location evidence="1 7">Cell membrane</location>
        <topology evidence="1 7">Multi-pass membrane protein</topology>
    </subcellularLocation>
</comment>
<dbReference type="InterPro" id="IPR058127">
    <property type="entry name" value="DedA"/>
</dbReference>
<name>A0A420VW20_9SPHI</name>
<dbReference type="PANTHER" id="PTHR30353">
    <property type="entry name" value="INNER MEMBRANE PROTEIN DEDA-RELATED"/>
    <property type="match status" value="1"/>
</dbReference>
<keyword evidence="10" id="KW-1185">Reference proteome</keyword>
<evidence type="ECO:0000256" key="2">
    <source>
        <dbReference type="ARBA" id="ARBA00010792"/>
    </source>
</evidence>
<feature type="domain" description="VTT" evidence="8">
    <location>
        <begin position="49"/>
        <end position="175"/>
    </location>
</feature>
<evidence type="ECO:0000256" key="1">
    <source>
        <dbReference type="ARBA" id="ARBA00004651"/>
    </source>
</evidence>
<proteinExistence type="inferred from homology"/>
<gene>
    <name evidence="9" type="ORF">D7322_16610</name>
</gene>
<feature type="transmembrane region" description="Helical" evidence="7">
    <location>
        <begin position="28"/>
        <end position="49"/>
    </location>
</feature>
<evidence type="ECO:0000256" key="6">
    <source>
        <dbReference type="ARBA" id="ARBA00023136"/>
    </source>
</evidence>
<reference evidence="9 10" key="1">
    <citation type="submission" date="2018-10" db="EMBL/GenBank/DDBJ databases">
        <title>Sphingobacterium sp. M05W1-28.</title>
        <authorList>
            <person name="Cai H."/>
        </authorList>
    </citation>
    <scope>NUCLEOTIDE SEQUENCE [LARGE SCALE GENOMIC DNA]</scope>
    <source>
        <strain evidence="9 10">M05W1-28</strain>
    </source>
</reference>
<sequence>MEFVSQLVDFILHIDQHLLQIVNSYAGWTYFILFLIIFAETGFVVTPFLPGDSVLFALGAIIARPESNLSLSLFLFILICAAISGDFVNYEIGKYFGIRVFKPDSKIFKPSYLRKTQDFYAKYGTKTIVYARFVPIVRTFAPFVAGIGKMPYSIFGKYNIIGGILWVSLLILAGYFFGQIPFFRHNFSWVVLAVIFISLIPMLIQFLAVKRSKKD</sequence>
<evidence type="ECO:0000256" key="7">
    <source>
        <dbReference type="RuleBase" id="RU367016"/>
    </source>
</evidence>
<feature type="transmembrane region" description="Helical" evidence="7">
    <location>
        <begin position="158"/>
        <end position="177"/>
    </location>
</feature>
<protein>
    <submittedName>
        <fullName evidence="9">DedA family protein</fullName>
    </submittedName>
</protein>
<dbReference type="InterPro" id="IPR032816">
    <property type="entry name" value="VTT_dom"/>
</dbReference>
<evidence type="ECO:0000313" key="9">
    <source>
        <dbReference type="EMBL" id="RKO70502.1"/>
    </source>
</evidence>
<dbReference type="NCBIfam" id="NF008102">
    <property type="entry name" value="PRK10847.1"/>
    <property type="match status" value="1"/>
</dbReference>
<comment type="similarity">
    <text evidence="2 7">Belongs to the DedA family.</text>
</comment>
<dbReference type="PANTHER" id="PTHR30353:SF0">
    <property type="entry name" value="TRANSMEMBRANE PROTEIN"/>
    <property type="match status" value="1"/>
</dbReference>
<dbReference type="GO" id="GO:0005886">
    <property type="term" value="C:plasma membrane"/>
    <property type="evidence" value="ECO:0007669"/>
    <property type="project" value="UniProtKB-SubCell"/>
</dbReference>
<evidence type="ECO:0000256" key="3">
    <source>
        <dbReference type="ARBA" id="ARBA00022475"/>
    </source>
</evidence>
<evidence type="ECO:0000256" key="4">
    <source>
        <dbReference type="ARBA" id="ARBA00022692"/>
    </source>
</evidence>
<dbReference type="OrthoDB" id="9813426at2"/>
<evidence type="ECO:0000256" key="5">
    <source>
        <dbReference type="ARBA" id="ARBA00022989"/>
    </source>
</evidence>
<accession>A0A420VW20</accession>
<keyword evidence="4 7" id="KW-0812">Transmembrane</keyword>
<keyword evidence="6 7" id="KW-0472">Membrane</keyword>
<organism evidence="9 10">
    <name type="scientific">Sphingobacterium puteale</name>
    <dbReference type="NCBI Taxonomy" id="2420510"/>
    <lineage>
        <taxon>Bacteria</taxon>
        <taxon>Pseudomonadati</taxon>
        <taxon>Bacteroidota</taxon>
        <taxon>Sphingobacteriia</taxon>
        <taxon>Sphingobacteriales</taxon>
        <taxon>Sphingobacteriaceae</taxon>
        <taxon>Sphingobacterium</taxon>
    </lineage>
</organism>
<dbReference type="InterPro" id="IPR032818">
    <property type="entry name" value="DedA-like"/>
</dbReference>
<dbReference type="RefSeq" id="WP_121125394.1">
    <property type="nucleotide sequence ID" value="NZ_RBWS01000012.1"/>
</dbReference>
<comment type="caution">
    <text evidence="9">The sequence shown here is derived from an EMBL/GenBank/DDBJ whole genome shotgun (WGS) entry which is preliminary data.</text>
</comment>
<keyword evidence="3 7" id="KW-1003">Cell membrane</keyword>
<keyword evidence="5 7" id="KW-1133">Transmembrane helix</keyword>
<dbReference type="Pfam" id="PF09335">
    <property type="entry name" value="VTT_dom"/>
    <property type="match status" value="1"/>
</dbReference>
<dbReference type="AlphaFoldDB" id="A0A420VW20"/>
<feature type="transmembrane region" description="Helical" evidence="7">
    <location>
        <begin position="189"/>
        <end position="209"/>
    </location>
</feature>
<evidence type="ECO:0000313" key="10">
    <source>
        <dbReference type="Proteomes" id="UP000282423"/>
    </source>
</evidence>
<dbReference type="Proteomes" id="UP000282423">
    <property type="component" value="Unassembled WGS sequence"/>
</dbReference>
<feature type="transmembrane region" description="Helical" evidence="7">
    <location>
        <begin position="69"/>
        <end position="89"/>
    </location>
</feature>
<evidence type="ECO:0000259" key="8">
    <source>
        <dbReference type="Pfam" id="PF09335"/>
    </source>
</evidence>
<dbReference type="EMBL" id="RBWS01000012">
    <property type="protein sequence ID" value="RKO70502.1"/>
    <property type="molecule type" value="Genomic_DNA"/>
</dbReference>